<dbReference type="EMBL" id="JACRTG010000011">
    <property type="protein sequence ID" value="MBC8587422.1"/>
    <property type="molecule type" value="Genomic_DNA"/>
</dbReference>
<proteinExistence type="predicted"/>
<dbReference type="Gene3D" id="3.30.565.10">
    <property type="entry name" value="Histidine kinase-like ATPase, C-terminal domain"/>
    <property type="match status" value="1"/>
</dbReference>
<dbReference type="GO" id="GO:0016020">
    <property type="term" value="C:membrane"/>
    <property type="evidence" value="ECO:0007669"/>
    <property type="project" value="InterPro"/>
</dbReference>
<dbReference type="PANTHER" id="PTHR34220:SF7">
    <property type="entry name" value="SENSOR HISTIDINE KINASE YPDA"/>
    <property type="match status" value="1"/>
</dbReference>
<keyword evidence="1" id="KW-0472">Membrane</keyword>
<name>A0A926EVP9_9FIRM</name>
<evidence type="ECO:0000313" key="4">
    <source>
        <dbReference type="EMBL" id="MBC8587422.1"/>
    </source>
</evidence>
<feature type="domain" description="Signal transduction histidine kinase internal region" evidence="3">
    <location>
        <begin position="120"/>
        <end position="199"/>
    </location>
</feature>
<protein>
    <submittedName>
        <fullName evidence="4">Histidine kinase</fullName>
    </submittedName>
</protein>
<keyword evidence="1" id="KW-0812">Transmembrane</keyword>
<dbReference type="SUPFAM" id="SSF55874">
    <property type="entry name" value="ATPase domain of HSP90 chaperone/DNA topoisomerase II/histidine kinase"/>
    <property type="match status" value="1"/>
</dbReference>
<reference evidence="4" key="1">
    <citation type="submission" date="2020-08" db="EMBL/GenBank/DDBJ databases">
        <title>Genome public.</title>
        <authorList>
            <person name="Liu C."/>
            <person name="Sun Q."/>
        </authorList>
    </citation>
    <scope>NUCLEOTIDE SEQUENCE</scope>
    <source>
        <strain evidence="4">BX21</strain>
    </source>
</reference>
<dbReference type="PANTHER" id="PTHR34220">
    <property type="entry name" value="SENSOR HISTIDINE KINASE YPDA"/>
    <property type="match status" value="1"/>
</dbReference>
<dbReference type="RefSeq" id="WP_262428882.1">
    <property type="nucleotide sequence ID" value="NZ_JACRTG010000011.1"/>
</dbReference>
<evidence type="ECO:0000259" key="3">
    <source>
        <dbReference type="Pfam" id="PF06580"/>
    </source>
</evidence>
<feature type="transmembrane region" description="Helical" evidence="1">
    <location>
        <begin position="71"/>
        <end position="92"/>
    </location>
</feature>
<organism evidence="4 5">
    <name type="scientific">Paratissierella segnis</name>
    <dbReference type="NCBI Taxonomy" id="2763679"/>
    <lineage>
        <taxon>Bacteria</taxon>
        <taxon>Bacillati</taxon>
        <taxon>Bacillota</taxon>
        <taxon>Tissierellia</taxon>
        <taxon>Tissierellales</taxon>
        <taxon>Tissierellaceae</taxon>
        <taxon>Paratissierella</taxon>
    </lineage>
</organism>
<dbReference type="InterPro" id="IPR010559">
    <property type="entry name" value="Sig_transdc_His_kin_internal"/>
</dbReference>
<comment type="caution">
    <text evidence="4">The sequence shown here is derived from an EMBL/GenBank/DDBJ whole genome shotgun (WGS) entry which is preliminary data.</text>
</comment>
<evidence type="ECO:0000259" key="2">
    <source>
        <dbReference type="Pfam" id="PF02518"/>
    </source>
</evidence>
<gene>
    <name evidence="4" type="ORF">H8707_04110</name>
</gene>
<evidence type="ECO:0000256" key="1">
    <source>
        <dbReference type="SAM" id="Phobius"/>
    </source>
</evidence>
<keyword evidence="1" id="KW-1133">Transmembrane helix</keyword>
<dbReference type="InterPro" id="IPR036890">
    <property type="entry name" value="HATPase_C_sf"/>
</dbReference>
<feature type="domain" description="Histidine kinase/HSP90-like ATPase" evidence="2">
    <location>
        <begin position="223"/>
        <end position="332"/>
    </location>
</feature>
<evidence type="ECO:0000313" key="5">
    <source>
        <dbReference type="Proteomes" id="UP000601171"/>
    </source>
</evidence>
<dbReference type="Pfam" id="PF06580">
    <property type="entry name" value="His_kinase"/>
    <property type="match status" value="1"/>
</dbReference>
<feature type="transmembrane region" description="Helical" evidence="1">
    <location>
        <begin position="12"/>
        <end position="33"/>
    </location>
</feature>
<accession>A0A926EVP9</accession>
<keyword evidence="5" id="KW-1185">Reference proteome</keyword>
<dbReference type="InterPro" id="IPR050640">
    <property type="entry name" value="Bact_2-comp_sensor_kinase"/>
</dbReference>
<keyword evidence="4" id="KW-0418">Kinase</keyword>
<dbReference type="Proteomes" id="UP000601171">
    <property type="component" value="Unassembled WGS sequence"/>
</dbReference>
<dbReference type="GO" id="GO:0000155">
    <property type="term" value="F:phosphorelay sensor kinase activity"/>
    <property type="evidence" value="ECO:0007669"/>
    <property type="project" value="InterPro"/>
</dbReference>
<dbReference type="InterPro" id="IPR003594">
    <property type="entry name" value="HATPase_dom"/>
</dbReference>
<dbReference type="AlphaFoldDB" id="A0A926EVP9"/>
<dbReference type="Pfam" id="PF02518">
    <property type="entry name" value="HATPase_c"/>
    <property type="match status" value="1"/>
</dbReference>
<feature type="transmembrane region" description="Helical" evidence="1">
    <location>
        <begin position="39"/>
        <end position="59"/>
    </location>
</feature>
<keyword evidence="4" id="KW-0808">Transferase</keyword>
<sequence>MKDKKVIYLFNRIFVVFILIGIVFLITLFHLIYNYQNNVSYIFLFIYIIFVAGILYYFYKWIYKPYKEINKVLTLFYQGSILMSVFDMRIFFNRETYLAFQKFKEIIDTKTLIEGSKKHAEYLALQNQINPHFLYNTLEGIRSEALIEGVDSIANMTEALATFFRYTISNVDKLVTLDAEINNVKTYYKIQEFRFGDKLELNIDFQEEDLPDILQAKIPKLTLQPIFENAIFHGLERKMGKGILTLKVFVTNKRLIIIISDNGVGIDEQRLKELNQKLRGTSLEYMKEDRNKGGIALLNVNNRIKLIFGDEYGIYVYSKIDAGTDVEITIPFIID</sequence>